<comment type="caution">
    <text evidence="1">The sequence shown here is derived from an EMBL/GenBank/DDBJ whole genome shotgun (WGS) entry which is preliminary data.</text>
</comment>
<evidence type="ECO:0000313" key="1">
    <source>
        <dbReference type="EMBL" id="OJT07455.1"/>
    </source>
</evidence>
<organism evidence="1 2">
    <name type="scientific">Trametes pubescens</name>
    <name type="common">White-rot fungus</name>
    <dbReference type="NCBI Taxonomy" id="154538"/>
    <lineage>
        <taxon>Eukaryota</taxon>
        <taxon>Fungi</taxon>
        <taxon>Dikarya</taxon>
        <taxon>Basidiomycota</taxon>
        <taxon>Agaricomycotina</taxon>
        <taxon>Agaricomycetes</taxon>
        <taxon>Polyporales</taxon>
        <taxon>Polyporaceae</taxon>
        <taxon>Trametes</taxon>
    </lineage>
</organism>
<accession>A0A1M2VIN2</accession>
<evidence type="ECO:0000313" key="2">
    <source>
        <dbReference type="Proteomes" id="UP000184267"/>
    </source>
</evidence>
<proteinExistence type="predicted"/>
<dbReference type="OMA" id="NAMYLAM"/>
<name>A0A1M2VIN2_TRAPU</name>
<dbReference type="OrthoDB" id="2745101at2759"/>
<dbReference type="Proteomes" id="UP000184267">
    <property type="component" value="Unassembled WGS sequence"/>
</dbReference>
<keyword evidence="2" id="KW-1185">Reference proteome</keyword>
<gene>
    <name evidence="1" type="ORF">TRAPUB_1698</name>
</gene>
<protein>
    <submittedName>
        <fullName evidence="1">Uncharacterized protein</fullName>
    </submittedName>
</protein>
<dbReference type="EMBL" id="MNAD01001173">
    <property type="protein sequence ID" value="OJT07455.1"/>
    <property type="molecule type" value="Genomic_DNA"/>
</dbReference>
<dbReference type="AlphaFoldDB" id="A0A1M2VIN2"/>
<dbReference type="STRING" id="154538.A0A1M2VIN2"/>
<reference evidence="1 2" key="1">
    <citation type="submission" date="2016-10" db="EMBL/GenBank/DDBJ databases">
        <title>Genome sequence of the basidiomycete white-rot fungus Trametes pubescens.</title>
        <authorList>
            <person name="Makela M.R."/>
            <person name="Granchi Z."/>
            <person name="Peng M."/>
            <person name="De Vries R.P."/>
            <person name="Grigoriev I."/>
            <person name="Riley R."/>
            <person name="Hilden K."/>
        </authorList>
    </citation>
    <scope>NUCLEOTIDE SEQUENCE [LARGE SCALE GENOMIC DNA]</scope>
    <source>
        <strain evidence="1 2">FBCC735</strain>
    </source>
</reference>
<sequence>MAPFSLDIHDIALKDIFVSQENPTNILAVTGWQCIATRPLWCCARLPSWLSPSLSGHNEHARSADIFKAEVARLEGVDSTFLRALDLDDARSTLDDLTNYDAFRDGFLLLPALENILATLPGHEDFAGLNALLDPTTLPGRVARINLLTRGSNALYLAMTPPRSPLMGAVHDDGTEKGMLPNSAMLVT</sequence>